<dbReference type="InterPro" id="IPR052337">
    <property type="entry name" value="SAT4-like"/>
</dbReference>
<keyword evidence="8 16" id="KW-0732">Signal</keyword>
<keyword evidence="7 15" id="KW-0812">Transmembrane</keyword>
<dbReference type="Pfam" id="PF05730">
    <property type="entry name" value="CFEM"/>
    <property type="match status" value="1"/>
</dbReference>
<evidence type="ECO:0000256" key="5">
    <source>
        <dbReference type="ARBA" id="ARBA00022525"/>
    </source>
</evidence>
<proteinExistence type="inferred from homology"/>
<feature type="transmembrane region" description="Helical" evidence="15">
    <location>
        <begin position="99"/>
        <end position="123"/>
    </location>
</feature>
<evidence type="ECO:0000313" key="19">
    <source>
        <dbReference type="EMBL" id="EKD20295.1"/>
    </source>
</evidence>
<keyword evidence="5" id="KW-0964">Secreted</keyword>
<evidence type="ECO:0000313" key="20">
    <source>
        <dbReference type="Proteomes" id="UP000006753"/>
    </source>
</evidence>
<gene>
    <name evidence="19" type="ORF">MBM_00977</name>
</gene>
<dbReference type="OMA" id="NAVICAH"/>
<feature type="transmembrane region" description="Helical" evidence="15">
    <location>
        <begin position="258"/>
        <end position="282"/>
    </location>
</feature>
<feature type="transmembrane region" description="Helical" evidence="15">
    <location>
        <begin position="210"/>
        <end position="235"/>
    </location>
</feature>
<feature type="transmembrane region" description="Helical" evidence="15">
    <location>
        <begin position="294"/>
        <end position="317"/>
    </location>
</feature>
<dbReference type="PANTHER" id="PTHR33048">
    <property type="entry name" value="PTH11-LIKE INTEGRAL MEMBRANE PROTEIN (AFU_ORTHOLOGUE AFUA_5G11245)"/>
    <property type="match status" value="1"/>
</dbReference>
<evidence type="ECO:0000256" key="15">
    <source>
        <dbReference type="SAM" id="Phobius"/>
    </source>
</evidence>
<dbReference type="InParanoid" id="K1WRJ7"/>
<feature type="domain" description="Rhodopsin" evidence="18">
    <location>
        <begin position="119"/>
        <end position="362"/>
    </location>
</feature>
<evidence type="ECO:0000256" key="16">
    <source>
        <dbReference type="SAM" id="SignalP"/>
    </source>
</evidence>
<evidence type="ECO:0000256" key="3">
    <source>
        <dbReference type="ARBA" id="ARBA00004613"/>
    </source>
</evidence>
<evidence type="ECO:0000259" key="18">
    <source>
        <dbReference type="Pfam" id="PF20684"/>
    </source>
</evidence>
<dbReference type="PANTHER" id="PTHR33048:SF47">
    <property type="entry name" value="INTEGRAL MEMBRANE PROTEIN-RELATED"/>
    <property type="match status" value="1"/>
</dbReference>
<keyword evidence="20" id="KW-1185">Reference proteome</keyword>
<feature type="signal peptide" evidence="16">
    <location>
        <begin position="1"/>
        <end position="22"/>
    </location>
</feature>
<keyword evidence="6" id="KW-0325">Glycoprotein</keyword>
<feature type="transmembrane region" description="Helical" evidence="15">
    <location>
        <begin position="337"/>
        <end position="360"/>
    </location>
</feature>
<evidence type="ECO:0000256" key="1">
    <source>
        <dbReference type="ARBA" id="ARBA00004141"/>
    </source>
</evidence>
<evidence type="ECO:0000256" key="9">
    <source>
        <dbReference type="ARBA" id="ARBA00022989"/>
    </source>
</evidence>
<keyword evidence="12" id="KW-0449">Lipoprotein</keyword>
<name>K1WRJ7_MARBU</name>
<evidence type="ECO:0000256" key="7">
    <source>
        <dbReference type="ARBA" id="ARBA00022692"/>
    </source>
</evidence>
<evidence type="ECO:0000256" key="10">
    <source>
        <dbReference type="ARBA" id="ARBA00023136"/>
    </source>
</evidence>
<evidence type="ECO:0000256" key="13">
    <source>
        <dbReference type="ARBA" id="ARBA00038359"/>
    </source>
</evidence>
<dbReference type="InterPro" id="IPR008427">
    <property type="entry name" value="Extracellular_membr_CFEM_dom"/>
</dbReference>
<dbReference type="EMBL" id="JH921429">
    <property type="protein sequence ID" value="EKD20295.1"/>
    <property type="molecule type" value="Genomic_DNA"/>
</dbReference>
<evidence type="ECO:0000256" key="8">
    <source>
        <dbReference type="ARBA" id="ARBA00022729"/>
    </source>
</evidence>
<dbReference type="OrthoDB" id="5329176at2759"/>
<dbReference type="AlphaFoldDB" id="K1WRJ7"/>
<feature type="region of interest" description="Disordered" evidence="14">
    <location>
        <begin position="617"/>
        <end position="653"/>
    </location>
</feature>
<dbReference type="InterPro" id="IPR049326">
    <property type="entry name" value="Rhodopsin_dom_fungi"/>
</dbReference>
<dbReference type="GO" id="GO:0005576">
    <property type="term" value="C:extracellular region"/>
    <property type="evidence" value="ECO:0007669"/>
    <property type="project" value="UniProtKB-SubCell"/>
</dbReference>
<evidence type="ECO:0000256" key="2">
    <source>
        <dbReference type="ARBA" id="ARBA00004589"/>
    </source>
</evidence>
<feature type="compositionally biased region" description="Polar residues" evidence="14">
    <location>
        <begin position="471"/>
        <end position="481"/>
    </location>
</feature>
<evidence type="ECO:0000256" key="4">
    <source>
        <dbReference type="ARBA" id="ARBA00010031"/>
    </source>
</evidence>
<comment type="subcellular location">
    <subcellularLocation>
        <location evidence="2">Membrane</location>
        <topology evidence="2">Lipid-anchor</topology>
        <topology evidence="2">GPI-anchor</topology>
    </subcellularLocation>
    <subcellularLocation>
        <location evidence="1">Membrane</location>
        <topology evidence="1">Multi-pass membrane protein</topology>
    </subcellularLocation>
    <subcellularLocation>
        <location evidence="3">Secreted</location>
    </subcellularLocation>
</comment>
<evidence type="ECO:0000259" key="17">
    <source>
        <dbReference type="Pfam" id="PF05730"/>
    </source>
</evidence>
<feature type="region of interest" description="Disordered" evidence="14">
    <location>
        <begin position="471"/>
        <end position="503"/>
    </location>
</feature>
<evidence type="ECO:0000256" key="12">
    <source>
        <dbReference type="ARBA" id="ARBA00023288"/>
    </source>
</evidence>
<evidence type="ECO:0000256" key="11">
    <source>
        <dbReference type="ARBA" id="ARBA00023157"/>
    </source>
</evidence>
<accession>K1WRJ7</accession>
<evidence type="ECO:0000256" key="6">
    <source>
        <dbReference type="ARBA" id="ARBA00022622"/>
    </source>
</evidence>
<dbReference type="KEGG" id="mbe:MBM_00977"/>
<comment type="similarity">
    <text evidence="13">Belongs to the SAT4 family.</text>
</comment>
<dbReference type="RefSeq" id="XP_007288866.1">
    <property type="nucleotide sequence ID" value="XM_007288804.1"/>
</dbReference>
<keyword evidence="11" id="KW-1015">Disulfide bond</keyword>
<organism evidence="19 20">
    <name type="scientific">Marssonina brunnea f. sp. multigermtubi (strain MB_m1)</name>
    <name type="common">Marssonina leaf spot fungus</name>
    <dbReference type="NCBI Taxonomy" id="1072389"/>
    <lineage>
        <taxon>Eukaryota</taxon>
        <taxon>Fungi</taxon>
        <taxon>Dikarya</taxon>
        <taxon>Ascomycota</taxon>
        <taxon>Pezizomycotina</taxon>
        <taxon>Leotiomycetes</taxon>
        <taxon>Helotiales</taxon>
        <taxon>Drepanopezizaceae</taxon>
        <taxon>Drepanopeziza</taxon>
    </lineage>
</organism>
<keyword evidence="6" id="KW-0336">GPI-anchor</keyword>
<dbReference type="eggNOG" id="ENOG502SN7T">
    <property type="taxonomic scope" value="Eukaryota"/>
</dbReference>
<evidence type="ECO:0000256" key="14">
    <source>
        <dbReference type="SAM" id="MobiDB-lite"/>
    </source>
</evidence>
<feature type="chain" id="PRO_5003854633" evidence="16">
    <location>
        <begin position="23"/>
        <end position="653"/>
    </location>
</feature>
<feature type="transmembrane region" description="Helical" evidence="15">
    <location>
        <begin position="179"/>
        <end position="203"/>
    </location>
</feature>
<feature type="transmembrane region" description="Helical" evidence="15">
    <location>
        <begin position="135"/>
        <end position="154"/>
    </location>
</feature>
<dbReference type="Pfam" id="PF20684">
    <property type="entry name" value="Fung_rhodopsin"/>
    <property type="match status" value="1"/>
</dbReference>
<sequence length="653" mass="71894">MHLLRAICLLPLLVEVLVAANADIVAILQELPQCAVKCIAQRVEMNITILPDPTVTCRNETLQVTIASCVLGTCDFEEQQQVILLNKLLCKGIAPESRAWQIAIVGLVCGSVALIAVSLRCYCRHAINRRLGFDDWLAVGAGALLISYTTLQIYNGLVNGYGRHFWDVDQSKMVELLKIFWIAEIIFISALAFVKSSILVFYLRVFTPRWFCILDIITLIAVVLSWLGTTFATIFQCSPMTAIWDRAVPSKCIDVNSLSYATGSISVVLNLIILILPIPLLFRLRMGLKKKLSLLLMFGLGSLACITSGIRLKYLIAFATSKDPSYLPLTGDNAVPAIWSFVELCVALICACLPAMRALLSRWFPSIFDLTAPPSTNIKPISSSASKIPFEISTESGLDLKFIEKAPPSYYTKGAAIVSDENFLFHTPSSEVLPNRLSSHFQAQLPMQGRRGSGIWPRRFPPVFSQLSQPFSHARSGSSDTIPAHLARPSTPQLSTARHSGADSQVRMWNSPTCDHEGNSDEVVEVDSRRVPSPRIASDYRVSIAESETSVWALEGPRLSDQFYGGAIDIEGWLDRNVHTARRASISEDDSPRHSQQLQFAEEGMVMRPVSVSLPTKQRGGRVFAKRTSASSGPELLPPVPQGLGSCDDLNRF</sequence>
<protein>
    <submittedName>
        <fullName evidence="19">Integral membrane protein</fullName>
    </submittedName>
</protein>
<comment type="similarity">
    <text evidence="4">Belongs to the RBT5 family.</text>
</comment>
<feature type="domain" description="CFEM" evidence="17">
    <location>
        <begin position="28"/>
        <end position="90"/>
    </location>
</feature>
<dbReference type="GO" id="GO:0098552">
    <property type="term" value="C:side of membrane"/>
    <property type="evidence" value="ECO:0007669"/>
    <property type="project" value="UniProtKB-KW"/>
</dbReference>
<dbReference type="Proteomes" id="UP000006753">
    <property type="component" value="Unassembled WGS sequence"/>
</dbReference>
<reference evidence="19 20" key="1">
    <citation type="journal article" date="2012" name="BMC Genomics">
        <title>Sequencing the genome of Marssonina brunnea reveals fungus-poplar co-evolution.</title>
        <authorList>
            <person name="Zhu S."/>
            <person name="Cao Y.-Z."/>
            <person name="Jiang C."/>
            <person name="Tan B.-Y."/>
            <person name="Wang Z."/>
            <person name="Feng S."/>
            <person name="Zhang L."/>
            <person name="Su X.-H."/>
            <person name="Brejova B."/>
            <person name="Vinar T."/>
            <person name="Xu M."/>
            <person name="Wang M.-X."/>
            <person name="Zhang S.-G."/>
            <person name="Huang M.-R."/>
            <person name="Wu R."/>
            <person name="Zhou Y."/>
        </authorList>
    </citation>
    <scope>NUCLEOTIDE SEQUENCE [LARGE SCALE GENOMIC DNA]</scope>
    <source>
        <strain evidence="19 20">MB_m1</strain>
    </source>
</reference>
<dbReference type="GeneID" id="18756912"/>
<dbReference type="HOGENOM" id="CLU_419816_0_0_1"/>
<keyword evidence="10 15" id="KW-0472">Membrane</keyword>
<keyword evidence="9 15" id="KW-1133">Transmembrane helix</keyword>